<dbReference type="EMBL" id="UZAI01000271">
    <property type="protein sequence ID" value="VDO50739.1"/>
    <property type="molecule type" value="Genomic_DNA"/>
</dbReference>
<dbReference type="Proteomes" id="UP000277204">
    <property type="component" value="Unassembled WGS sequence"/>
</dbReference>
<organism evidence="1 2">
    <name type="scientific">Schistosoma margrebowiei</name>
    <dbReference type="NCBI Taxonomy" id="48269"/>
    <lineage>
        <taxon>Eukaryota</taxon>
        <taxon>Metazoa</taxon>
        <taxon>Spiralia</taxon>
        <taxon>Lophotrochozoa</taxon>
        <taxon>Platyhelminthes</taxon>
        <taxon>Trematoda</taxon>
        <taxon>Digenea</taxon>
        <taxon>Strigeidida</taxon>
        <taxon>Schistosomatoidea</taxon>
        <taxon>Schistosomatidae</taxon>
        <taxon>Schistosoma</taxon>
    </lineage>
</organism>
<keyword evidence="2" id="KW-1185">Reference proteome</keyword>
<accession>A0A183LBU6</accession>
<protein>
    <submittedName>
        <fullName evidence="1">Uncharacterized protein</fullName>
    </submittedName>
</protein>
<name>A0A183LBU6_9TREM</name>
<dbReference type="AlphaFoldDB" id="A0A183LBU6"/>
<evidence type="ECO:0000313" key="1">
    <source>
        <dbReference type="EMBL" id="VDO50739.1"/>
    </source>
</evidence>
<evidence type="ECO:0000313" key="2">
    <source>
        <dbReference type="Proteomes" id="UP000277204"/>
    </source>
</evidence>
<gene>
    <name evidence="1" type="ORF">SMRZ_LOCUS1271</name>
</gene>
<reference evidence="1 2" key="1">
    <citation type="submission" date="2018-11" db="EMBL/GenBank/DDBJ databases">
        <authorList>
            <consortium name="Pathogen Informatics"/>
        </authorList>
    </citation>
    <scope>NUCLEOTIDE SEQUENCE [LARGE SCALE GENOMIC DNA]</scope>
    <source>
        <strain evidence="1 2">Zambia</strain>
    </source>
</reference>
<sequence>MEYSYNVGNREREMRRYNLKVLGISETYEIQVGQQRLASVELLLYSVHDEENALHTQEIALMLSKEAQNALIGWESYGPMIIKFSFKIKRGHFSERHLMLSAYQRPP</sequence>
<dbReference type="STRING" id="48269.A0A183LBU6"/>
<proteinExistence type="predicted"/>